<organism evidence="3 4">
    <name type="scientific">Krasilnikoviella flava</name>
    <dbReference type="NCBI Taxonomy" id="526729"/>
    <lineage>
        <taxon>Bacteria</taxon>
        <taxon>Bacillati</taxon>
        <taxon>Actinomycetota</taxon>
        <taxon>Actinomycetes</taxon>
        <taxon>Micrococcales</taxon>
        <taxon>Promicromonosporaceae</taxon>
        <taxon>Krasilnikoviella</taxon>
    </lineage>
</organism>
<dbReference type="InterPro" id="IPR005502">
    <property type="entry name" value="Ribosyl_crysJ1"/>
</dbReference>
<dbReference type="Proteomes" id="UP000189777">
    <property type="component" value="Unassembled WGS sequence"/>
</dbReference>
<feature type="region of interest" description="Disordered" evidence="2">
    <location>
        <begin position="1"/>
        <end position="31"/>
    </location>
</feature>
<feature type="binding site" evidence="1">
    <location>
        <position position="348"/>
    </location>
    <ligand>
        <name>Mg(2+)</name>
        <dbReference type="ChEBI" id="CHEBI:18420"/>
        <label>1</label>
    </ligand>
</feature>
<comment type="cofactor">
    <cofactor evidence="1">
        <name>Mg(2+)</name>
        <dbReference type="ChEBI" id="CHEBI:18420"/>
    </cofactor>
    <text evidence="1">Binds 2 magnesium ions per subunit.</text>
</comment>
<dbReference type="PANTHER" id="PTHR16222">
    <property type="entry name" value="ADP-RIBOSYLGLYCOHYDROLASE"/>
    <property type="match status" value="1"/>
</dbReference>
<dbReference type="GO" id="GO:0046872">
    <property type="term" value="F:metal ion binding"/>
    <property type="evidence" value="ECO:0007669"/>
    <property type="project" value="UniProtKB-KW"/>
</dbReference>
<evidence type="ECO:0000313" key="4">
    <source>
        <dbReference type="Proteomes" id="UP000189777"/>
    </source>
</evidence>
<name>A0A1T5L706_9MICO</name>
<protein>
    <submittedName>
        <fullName evidence="3">ADP-ribosylglycohydrolase</fullName>
    </submittedName>
</protein>
<feature type="binding site" evidence="1">
    <location>
        <position position="105"/>
    </location>
    <ligand>
        <name>Mg(2+)</name>
        <dbReference type="ChEBI" id="CHEBI:18420"/>
        <label>1</label>
    </ligand>
</feature>
<keyword evidence="3" id="KW-0378">Hydrolase</keyword>
<gene>
    <name evidence="3" type="ORF">SAMN04324258_3046</name>
</gene>
<proteinExistence type="predicted"/>
<dbReference type="GO" id="GO:0016787">
    <property type="term" value="F:hydrolase activity"/>
    <property type="evidence" value="ECO:0007669"/>
    <property type="project" value="UniProtKB-KW"/>
</dbReference>
<sequence>MTVVRAARRRPHDRPLAGKPGRETRAPQDDEGVTVTWLDDRSMAVITGAAVGDALGGAVEGWTPEQIEERHGGRVTGIVGPWYPNWRDARPIAPYHKGDGHITDDTLMTRAVVEVYAKRRDHLDAYAVAEDLVPLMIGEPRWIPELESTALLLQRVFLAEKWMVARLHYGHVDPREAGVGNVVNCGAAMYVAPVGLANPGDPRGAYAEAIDFTGAHQSSYGREAAGVFAAMVAASVAPGATLDDVVHAALDVAHDGTADALHAMVDAFDGWTTAPTTDEEERELGRLVRDTVAPFDSVGPAYRQMSMDARRPSRTKSIEELPAALGMLLGHRGDFRGAVLAAVNYGRDADSIAVMAGAVAAGLGGTGVVPAEWLDEIEEASRTDVRETGRLMASAAADIVRADAERARARLAGMDALDAAEPAGYDAAGRGAVGEPA</sequence>
<evidence type="ECO:0000256" key="2">
    <source>
        <dbReference type="SAM" id="MobiDB-lite"/>
    </source>
</evidence>
<dbReference type="SUPFAM" id="SSF101478">
    <property type="entry name" value="ADP-ribosylglycohydrolase"/>
    <property type="match status" value="1"/>
</dbReference>
<feature type="compositionally biased region" description="Basic residues" evidence="2">
    <location>
        <begin position="1"/>
        <end position="12"/>
    </location>
</feature>
<feature type="compositionally biased region" description="Basic and acidic residues" evidence="2">
    <location>
        <begin position="13"/>
        <end position="28"/>
    </location>
</feature>
<dbReference type="PANTHER" id="PTHR16222:SF12">
    <property type="entry name" value="ADP-RIBOSYLGLYCOHYDROLASE-RELATED"/>
    <property type="match status" value="1"/>
</dbReference>
<feature type="binding site" evidence="1">
    <location>
        <position position="103"/>
    </location>
    <ligand>
        <name>Mg(2+)</name>
        <dbReference type="ChEBI" id="CHEBI:18420"/>
        <label>1</label>
    </ligand>
</feature>
<dbReference type="STRING" id="526729.SAMN04324258_3046"/>
<feature type="binding site" evidence="1">
    <location>
        <position position="104"/>
    </location>
    <ligand>
        <name>Mg(2+)</name>
        <dbReference type="ChEBI" id="CHEBI:18420"/>
        <label>1</label>
    </ligand>
</feature>
<dbReference type="Pfam" id="PF03747">
    <property type="entry name" value="ADP_ribosyl_GH"/>
    <property type="match status" value="1"/>
</dbReference>
<dbReference type="Gene3D" id="1.10.4080.10">
    <property type="entry name" value="ADP-ribosylation/Crystallin J1"/>
    <property type="match status" value="1"/>
</dbReference>
<keyword evidence="4" id="KW-1185">Reference proteome</keyword>
<evidence type="ECO:0000256" key="1">
    <source>
        <dbReference type="PIRSR" id="PIRSR605502-1"/>
    </source>
</evidence>
<dbReference type="RefSeq" id="WP_245807144.1">
    <property type="nucleotide sequence ID" value="NZ_FUZQ01000005.1"/>
</dbReference>
<accession>A0A1T5L706</accession>
<keyword evidence="1" id="KW-0479">Metal-binding</keyword>
<dbReference type="InterPro" id="IPR036705">
    <property type="entry name" value="Ribosyl_crysJ1_sf"/>
</dbReference>
<dbReference type="AlphaFoldDB" id="A0A1T5L706"/>
<feature type="binding site" evidence="1">
    <location>
        <position position="351"/>
    </location>
    <ligand>
        <name>Mg(2+)</name>
        <dbReference type="ChEBI" id="CHEBI:18420"/>
        <label>1</label>
    </ligand>
</feature>
<evidence type="ECO:0000313" key="3">
    <source>
        <dbReference type="EMBL" id="SKC71751.1"/>
    </source>
</evidence>
<dbReference type="InterPro" id="IPR050792">
    <property type="entry name" value="ADP-ribosylglycohydrolase"/>
</dbReference>
<feature type="binding site" evidence="1">
    <location>
        <position position="350"/>
    </location>
    <ligand>
        <name>Mg(2+)</name>
        <dbReference type="ChEBI" id="CHEBI:18420"/>
        <label>1</label>
    </ligand>
</feature>
<dbReference type="EMBL" id="FUZQ01000005">
    <property type="protein sequence ID" value="SKC71751.1"/>
    <property type="molecule type" value="Genomic_DNA"/>
</dbReference>
<reference evidence="3 4" key="1">
    <citation type="submission" date="2017-02" db="EMBL/GenBank/DDBJ databases">
        <authorList>
            <person name="Peterson S.W."/>
        </authorList>
    </citation>
    <scope>NUCLEOTIDE SEQUENCE [LARGE SCALE GENOMIC DNA]</scope>
    <source>
        <strain evidence="3 4">DSM 21481</strain>
    </source>
</reference>
<keyword evidence="1" id="KW-0460">Magnesium</keyword>